<evidence type="ECO:0000256" key="3">
    <source>
        <dbReference type="ARBA" id="ARBA00022679"/>
    </source>
</evidence>
<dbReference type="OrthoDB" id="196717at2759"/>
<sequence length="402" mass="46133">MAAFVYLSKEVLSGFDNYKYSAVDTSPVSKYICHPFWNRCVNLVPIWLAPNILTLSGFLFLLLNFVVMTYYDPHFYAACRDHPEHPPIPNWVWLMGAVNNFLAHTLDGIDGKQARRTKTSSPLGELFDHGLDSWATLFLPVAVFCIFGRGEHGVNVFRVFLCVVGIMMCFVLSHWEKYNTGVLFLPWGYDIGQIIMTFIFLITYYGGHDIWKFRIPILYWSAAETFEILLYAGFVGLTFPFTFYNIYRSYKDKSGKMHSFSEAMRPLVSTFVLFGLMIYWAVVSSCDIIELQPRLFYWTTGTAFSHIACHLIIAQMSGTRCELINNSLLPLITIVTIVRFLTLGTWEIALLWAYCIYITVKHIIFGVSVVKEMCEHFRIQAFSISKPKPITPSNKTDGQKKD</sequence>
<dbReference type="Gene3D" id="1.20.120.1760">
    <property type="match status" value="1"/>
</dbReference>
<comment type="caution">
    <text evidence="7">The sequence shown here is derived from an EMBL/GenBank/DDBJ whole genome shotgun (WGS) entry which is preliminary data.</text>
</comment>
<name>A0A8S3Z7K4_9EUPU</name>
<evidence type="ECO:0000256" key="5">
    <source>
        <dbReference type="RuleBase" id="RU003750"/>
    </source>
</evidence>
<dbReference type="GO" id="GO:0005789">
    <property type="term" value="C:endoplasmic reticulum membrane"/>
    <property type="evidence" value="ECO:0007669"/>
    <property type="project" value="TreeGrafter"/>
</dbReference>
<keyword evidence="4 6" id="KW-0472">Membrane</keyword>
<organism evidence="7 8">
    <name type="scientific">Candidula unifasciata</name>
    <dbReference type="NCBI Taxonomy" id="100452"/>
    <lineage>
        <taxon>Eukaryota</taxon>
        <taxon>Metazoa</taxon>
        <taxon>Spiralia</taxon>
        <taxon>Lophotrochozoa</taxon>
        <taxon>Mollusca</taxon>
        <taxon>Gastropoda</taxon>
        <taxon>Heterobranchia</taxon>
        <taxon>Euthyneura</taxon>
        <taxon>Panpulmonata</taxon>
        <taxon>Eupulmonata</taxon>
        <taxon>Stylommatophora</taxon>
        <taxon>Helicina</taxon>
        <taxon>Helicoidea</taxon>
        <taxon>Geomitridae</taxon>
        <taxon>Candidula</taxon>
    </lineage>
</organism>
<feature type="transmembrane region" description="Helical" evidence="6">
    <location>
        <begin position="52"/>
        <end position="71"/>
    </location>
</feature>
<evidence type="ECO:0000256" key="6">
    <source>
        <dbReference type="SAM" id="Phobius"/>
    </source>
</evidence>
<keyword evidence="6" id="KW-1133">Transmembrane helix</keyword>
<accession>A0A8S3Z7K4</accession>
<dbReference type="PROSITE" id="PS00379">
    <property type="entry name" value="CDP_ALCOHOL_P_TRANSF"/>
    <property type="match status" value="1"/>
</dbReference>
<evidence type="ECO:0000313" key="8">
    <source>
        <dbReference type="Proteomes" id="UP000678393"/>
    </source>
</evidence>
<dbReference type="PANTHER" id="PTHR10414:SF71">
    <property type="entry name" value="FI05338P"/>
    <property type="match status" value="1"/>
</dbReference>
<feature type="transmembrane region" description="Helical" evidence="6">
    <location>
        <begin position="267"/>
        <end position="283"/>
    </location>
</feature>
<dbReference type="GO" id="GO:0005794">
    <property type="term" value="C:Golgi apparatus"/>
    <property type="evidence" value="ECO:0007669"/>
    <property type="project" value="TreeGrafter"/>
</dbReference>
<gene>
    <name evidence="7" type="ORF">CUNI_LOCUS11072</name>
</gene>
<comment type="subcellular location">
    <subcellularLocation>
        <location evidence="1">Membrane</location>
    </subcellularLocation>
</comment>
<keyword evidence="8" id="KW-1185">Reference proteome</keyword>
<dbReference type="EMBL" id="CAJHNH020002079">
    <property type="protein sequence ID" value="CAG5125514.1"/>
    <property type="molecule type" value="Genomic_DNA"/>
</dbReference>
<dbReference type="InterPro" id="IPR048254">
    <property type="entry name" value="CDP_ALCOHOL_P_TRANSF_CS"/>
</dbReference>
<dbReference type="PANTHER" id="PTHR10414">
    <property type="entry name" value="ETHANOLAMINEPHOSPHOTRANSFERASE"/>
    <property type="match status" value="1"/>
</dbReference>
<dbReference type="InterPro" id="IPR014472">
    <property type="entry name" value="CHOPT"/>
</dbReference>
<dbReference type="GO" id="GO:0006646">
    <property type="term" value="P:phosphatidylethanolamine biosynthetic process"/>
    <property type="evidence" value="ECO:0007669"/>
    <property type="project" value="TreeGrafter"/>
</dbReference>
<dbReference type="Pfam" id="PF01066">
    <property type="entry name" value="CDP-OH_P_transf"/>
    <property type="match status" value="1"/>
</dbReference>
<reference evidence="7" key="1">
    <citation type="submission" date="2021-04" db="EMBL/GenBank/DDBJ databases">
        <authorList>
            <consortium name="Molecular Ecology Group"/>
        </authorList>
    </citation>
    <scope>NUCLEOTIDE SEQUENCE</scope>
</reference>
<evidence type="ECO:0000313" key="7">
    <source>
        <dbReference type="EMBL" id="CAG5125514.1"/>
    </source>
</evidence>
<feature type="transmembrane region" description="Helical" evidence="6">
    <location>
        <begin position="156"/>
        <end position="175"/>
    </location>
</feature>
<feature type="transmembrane region" description="Helical" evidence="6">
    <location>
        <begin position="187"/>
        <end position="208"/>
    </location>
</feature>
<evidence type="ECO:0008006" key="9">
    <source>
        <dbReference type="Google" id="ProtNLM"/>
    </source>
</evidence>
<feature type="transmembrane region" description="Helical" evidence="6">
    <location>
        <begin position="228"/>
        <end position="247"/>
    </location>
</feature>
<dbReference type="InterPro" id="IPR043130">
    <property type="entry name" value="CDP-OH_PTrfase_TM_dom"/>
</dbReference>
<dbReference type="InterPro" id="IPR000462">
    <property type="entry name" value="CDP-OH_P_trans"/>
</dbReference>
<evidence type="ECO:0000256" key="2">
    <source>
        <dbReference type="ARBA" id="ARBA00010441"/>
    </source>
</evidence>
<keyword evidence="6" id="KW-0812">Transmembrane</keyword>
<evidence type="ECO:0000256" key="1">
    <source>
        <dbReference type="ARBA" id="ARBA00004370"/>
    </source>
</evidence>
<evidence type="ECO:0000256" key="4">
    <source>
        <dbReference type="ARBA" id="ARBA00023136"/>
    </source>
</evidence>
<dbReference type="Proteomes" id="UP000678393">
    <property type="component" value="Unassembled WGS sequence"/>
</dbReference>
<proteinExistence type="inferred from homology"/>
<dbReference type="FunFam" id="1.20.120.1760:FF:000016">
    <property type="entry name" value="ethanolaminephosphotransferase 1"/>
    <property type="match status" value="1"/>
</dbReference>
<protein>
    <recommendedName>
        <fullName evidence="9">Ethanolaminephosphotransferase 1</fullName>
    </recommendedName>
</protein>
<feature type="transmembrane region" description="Helical" evidence="6">
    <location>
        <begin position="295"/>
        <end position="314"/>
    </location>
</feature>
<keyword evidence="3 5" id="KW-0808">Transferase</keyword>
<comment type="similarity">
    <text evidence="2 5">Belongs to the CDP-alcohol phosphatidyltransferase class-I family.</text>
</comment>
<dbReference type="AlphaFoldDB" id="A0A8S3Z7K4"/>
<feature type="transmembrane region" description="Helical" evidence="6">
    <location>
        <begin position="348"/>
        <end position="370"/>
    </location>
</feature>
<dbReference type="PIRSF" id="PIRSF015665">
    <property type="entry name" value="CHOPT"/>
    <property type="match status" value="1"/>
</dbReference>
<feature type="transmembrane region" description="Helical" evidence="6">
    <location>
        <begin position="323"/>
        <end position="342"/>
    </location>
</feature>
<dbReference type="GO" id="GO:0004307">
    <property type="term" value="F:ethanolaminephosphotransferase activity"/>
    <property type="evidence" value="ECO:0007669"/>
    <property type="project" value="TreeGrafter"/>
</dbReference>